<evidence type="ECO:0000256" key="2">
    <source>
        <dbReference type="ARBA" id="ARBA00022741"/>
    </source>
</evidence>
<dbReference type="CDD" id="cd01852">
    <property type="entry name" value="AIG1"/>
    <property type="match status" value="1"/>
</dbReference>
<dbReference type="PANTHER" id="PTHR10903:SF184">
    <property type="entry name" value="GTP-BINDING PROTEIN A"/>
    <property type="match status" value="1"/>
</dbReference>
<dbReference type="InterPro" id="IPR045058">
    <property type="entry name" value="GIMA/IAN/Toc"/>
</dbReference>
<dbReference type="EMBL" id="JAHRHJ020000001">
    <property type="protein sequence ID" value="KAH9330401.1"/>
    <property type="molecule type" value="Genomic_DNA"/>
</dbReference>
<dbReference type="SUPFAM" id="SSF52540">
    <property type="entry name" value="P-loop containing nucleoside triphosphate hydrolases"/>
    <property type="match status" value="1"/>
</dbReference>
<evidence type="ECO:0000313" key="6">
    <source>
        <dbReference type="Proteomes" id="UP000824469"/>
    </source>
</evidence>
<accession>A0AA38GXH8</accession>
<name>A0AA38GXH8_TAXCH</name>
<organism evidence="5 6">
    <name type="scientific">Taxus chinensis</name>
    <name type="common">Chinese yew</name>
    <name type="synonym">Taxus wallichiana var. chinensis</name>
    <dbReference type="NCBI Taxonomy" id="29808"/>
    <lineage>
        <taxon>Eukaryota</taxon>
        <taxon>Viridiplantae</taxon>
        <taxon>Streptophyta</taxon>
        <taxon>Embryophyta</taxon>
        <taxon>Tracheophyta</taxon>
        <taxon>Spermatophyta</taxon>
        <taxon>Pinopsida</taxon>
        <taxon>Pinidae</taxon>
        <taxon>Conifers II</taxon>
        <taxon>Cupressales</taxon>
        <taxon>Taxaceae</taxon>
        <taxon>Taxus</taxon>
    </lineage>
</organism>
<dbReference type="FunFam" id="3.40.50.300:FF:000840">
    <property type="entry name" value="Immune-associated nucleotide-binding protein 9"/>
    <property type="match status" value="1"/>
</dbReference>
<dbReference type="PROSITE" id="PS51720">
    <property type="entry name" value="G_AIG1"/>
    <property type="match status" value="1"/>
</dbReference>
<evidence type="ECO:0000259" key="4">
    <source>
        <dbReference type="PROSITE" id="PS51720"/>
    </source>
</evidence>
<dbReference type="PANTHER" id="PTHR10903">
    <property type="entry name" value="GTPASE, IMAP FAMILY MEMBER-RELATED"/>
    <property type="match status" value="1"/>
</dbReference>
<comment type="caution">
    <text evidence="5">The sequence shown here is derived from an EMBL/GenBank/DDBJ whole genome shotgun (WGS) entry which is preliminary data.</text>
</comment>
<dbReference type="Gene3D" id="3.40.50.300">
    <property type="entry name" value="P-loop containing nucleotide triphosphate hydrolases"/>
    <property type="match status" value="1"/>
</dbReference>
<feature type="non-terminal residue" evidence="5">
    <location>
        <position position="1"/>
    </location>
</feature>
<gene>
    <name evidence="5" type="ORF">KI387_002509</name>
</gene>
<dbReference type="OMA" id="LHKEICA"/>
<comment type="similarity">
    <text evidence="1">Belongs to the TRAFAC class TrmE-Era-EngA-EngB-Septin-like GTPase superfamily. AIG1/Toc34/Toc159-like paraseptin GTPase family. IAN subfamily.</text>
</comment>
<proteinExistence type="inferred from homology"/>
<evidence type="ECO:0000256" key="3">
    <source>
        <dbReference type="ARBA" id="ARBA00023134"/>
    </source>
</evidence>
<dbReference type="InterPro" id="IPR027417">
    <property type="entry name" value="P-loop_NTPase"/>
</dbReference>
<keyword evidence="6" id="KW-1185">Reference proteome</keyword>
<evidence type="ECO:0000313" key="5">
    <source>
        <dbReference type="EMBL" id="KAH9330401.1"/>
    </source>
</evidence>
<reference evidence="5 6" key="1">
    <citation type="journal article" date="2021" name="Nat. Plants">
        <title>The Taxus genome provides insights into paclitaxel biosynthesis.</title>
        <authorList>
            <person name="Xiong X."/>
            <person name="Gou J."/>
            <person name="Liao Q."/>
            <person name="Li Y."/>
            <person name="Zhou Q."/>
            <person name="Bi G."/>
            <person name="Li C."/>
            <person name="Du R."/>
            <person name="Wang X."/>
            <person name="Sun T."/>
            <person name="Guo L."/>
            <person name="Liang H."/>
            <person name="Lu P."/>
            <person name="Wu Y."/>
            <person name="Zhang Z."/>
            <person name="Ro D.K."/>
            <person name="Shang Y."/>
            <person name="Huang S."/>
            <person name="Yan J."/>
        </authorList>
    </citation>
    <scope>NUCLEOTIDE SEQUENCE [LARGE SCALE GENOMIC DNA]</scope>
    <source>
        <strain evidence="5">Ta-2019</strain>
    </source>
</reference>
<dbReference type="InterPro" id="IPR006703">
    <property type="entry name" value="G_AIG1"/>
</dbReference>
<feature type="domain" description="AIG1-type G" evidence="4">
    <location>
        <begin position="1"/>
        <end position="207"/>
    </location>
</feature>
<dbReference type="Proteomes" id="UP000824469">
    <property type="component" value="Unassembled WGS sequence"/>
</dbReference>
<keyword evidence="2" id="KW-0547">Nucleotide-binding</keyword>
<dbReference type="GO" id="GO:0005525">
    <property type="term" value="F:GTP binding"/>
    <property type="evidence" value="ECO:0007669"/>
    <property type="project" value="UniProtKB-KW"/>
</dbReference>
<sequence>MATTTLVLMGRTGNGKSATANSIIGKDVFSAGCSAGSLTKECRLEKCTRKDGRIINMVDTPGLFDTDETLEFTQREIVKCIDLAKDGVHGVLLVVSAKKRFTPEEAETVDILQMLFGPRILNYMVVIFTGGDKLEKTDTSLEMFLEKAPKSLKELVRRCNSRAVLFDDKTTSLIRKEKQIIKLLEFVDSIITNEKAPYSNQLCKKAQELASQLPSVRERENAYASQAELLKTM</sequence>
<keyword evidence="3" id="KW-0342">GTP-binding</keyword>
<dbReference type="AlphaFoldDB" id="A0AA38GXH8"/>
<dbReference type="Pfam" id="PF04548">
    <property type="entry name" value="AIG1"/>
    <property type="match status" value="1"/>
</dbReference>
<protein>
    <recommendedName>
        <fullName evidence="4">AIG1-type G domain-containing protein</fullName>
    </recommendedName>
</protein>
<evidence type="ECO:0000256" key="1">
    <source>
        <dbReference type="ARBA" id="ARBA00008535"/>
    </source>
</evidence>